<dbReference type="InterPro" id="IPR036179">
    <property type="entry name" value="Ig-like_dom_sf"/>
</dbReference>
<keyword evidence="5" id="KW-1133">Transmembrane helix</keyword>
<keyword evidence="5" id="KW-0812">Transmembrane</keyword>
<reference evidence="9" key="1">
    <citation type="journal article" date="2006" name="Science">
        <title>Ancient noncoding elements conserved in the human genome.</title>
        <authorList>
            <person name="Venkatesh B."/>
            <person name="Kirkness E.F."/>
            <person name="Loh Y.H."/>
            <person name="Halpern A.L."/>
            <person name="Lee A.P."/>
            <person name="Johnson J."/>
            <person name="Dandona N."/>
            <person name="Viswanathan L.D."/>
            <person name="Tay A."/>
            <person name="Venter J.C."/>
            <person name="Strausberg R.L."/>
            <person name="Brenner S."/>
        </authorList>
    </citation>
    <scope>NUCLEOTIDE SEQUENCE [LARGE SCALE GENOMIC DNA]</scope>
</reference>
<evidence type="ECO:0000256" key="4">
    <source>
        <dbReference type="ARBA" id="ARBA00023319"/>
    </source>
</evidence>
<evidence type="ECO:0000256" key="3">
    <source>
        <dbReference type="ARBA" id="ARBA00023180"/>
    </source>
</evidence>
<feature type="domain" description="Ig-like" evidence="7">
    <location>
        <begin position="233"/>
        <end position="315"/>
    </location>
</feature>
<evidence type="ECO:0000313" key="9">
    <source>
        <dbReference type="Proteomes" id="UP000314986"/>
    </source>
</evidence>
<dbReference type="InterPro" id="IPR013783">
    <property type="entry name" value="Ig-like_fold"/>
</dbReference>
<organism evidence="8 9">
    <name type="scientific">Callorhinchus milii</name>
    <name type="common">Ghost shark</name>
    <dbReference type="NCBI Taxonomy" id="7868"/>
    <lineage>
        <taxon>Eukaryota</taxon>
        <taxon>Metazoa</taxon>
        <taxon>Chordata</taxon>
        <taxon>Craniata</taxon>
        <taxon>Vertebrata</taxon>
        <taxon>Chondrichthyes</taxon>
        <taxon>Holocephali</taxon>
        <taxon>Chimaeriformes</taxon>
        <taxon>Callorhinchidae</taxon>
        <taxon>Callorhinchus</taxon>
    </lineage>
</organism>
<keyword evidence="9" id="KW-1185">Reference proteome</keyword>
<dbReference type="InterPro" id="IPR007110">
    <property type="entry name" value="Ig-like_dom"/>
</dbReference>
<evidence type="ECO:0000256" key="2">
    <source>
        <dbReference type="ARBA" id="ARBA00023157"/>
    </source>
</evidence>
<accession>A0A4W3GYL1</accession>
<feature type="chain" id="PRO_5021337369" description="Ig-like domain-containing protein" evidence="6">
    <location>
        <begin position="18"/>
        <end position="449"/>
    </location>
</feature>
<dbReference type="CDD" id="cd00096">
    <property type="entry name" value="Ig"/>
    <property type="match status" value="1"/>
</dbReference>
<dbReference type="Pfam" id="PF13895">
    <property type="entry name" value="Ig_2"/>
    <property type="match status" value="1"/>
</dbReference>
<feature type="signal peptide" evidence="6">
    <location>
        <begin position="1"/>
        <end position="17"/>
    </location>
</feature>
<evidence type="ECO:0000256" key="1">
    <source>
        <dbReference type="ARBA" id="ARBA00022729"/>
    </source>
</evidence>
<keyword evidence="1 6" id="KW-0732">Signal</keyword>
<name>A0A4W3GYL1_CALMI</name>
<keyword evidence="4" id="KW-0393">Immunoglobulin domain</keyword>
<dbReference type="PANTHER" id="PTHR44337:SF23">
    <property type="entry name" value="V-SET AND IMMUNOGLOBULIN DOMAIN CONTAINING 10 LIKE 2"/>
    <property type="match status" value="1"/>
</dbReference>
<feature type="transmembrane region" description="Helical" evidence="5">
    <location>
        <begin position="419"/>
        <end position="441"/>
    </location>
</feature>
<dbReference type="GeneTree" id="ENSGT01130000278319"/>
<reference evidence="9" key="3">
    <citation type="journal article" date="2014" name="Nature">
        <title>Elephant shark genome provides unique insights into gnathostome evolution.</title>
        <authorList>
            <consortium name="International Elephant Shark Genome Sequencing Consortium"/>
            <person name="Venkatesh B."/>
            <person name="Lee A.P."/>
            <person name="Ravi V."/>
            <person name="Maurya A.K."/>
            <person name="Lian M.M."/>
            <person name="Swann J.B."/>
            <person name="Ohta Y."/>
            <person name="Flajnik M.F."/>
            <person name="Sutoh Y."/>
            <person name="Kasahara M."/>
            <person name="Hoon S."/>
            <person name="Gangu V."/>
            <person name="Roy S.W."/>
            <person name="Irimia M."/>
            <person name="Korzh V."/>
            <person name="Kondrychyn I."/>
            <person name="Lim Z.W."/>
            <person name="Tay B.H."/>
            <person name="Tohari S."/>
            <person name="Kong K.W."/>
            <person name="Ho S."/>
            <person name="Lorente-Galdos B."/>
            <person name="Quilez J."/>
            <person name="Marques-Bonet T."/>
            <person name="Raney B.J."/>
            <person name="Ingham P.W."/>
            <person name="Tay A."/>
            <person name="Hillier L.W."/>
            <person name="Minx P."/>
            <person name="Boehm T."/>
            <person name="Wilson R.K."/>
            <person name="Brenner S."/>
            <person name="Warren W.C."/>
        </authorList>
    </citation>
    <scope>NUCLEOTIDE SEQUENCE [LARGE SCALE GENOMIC DNA]</scope>
</reference>
<sequence length="449" mass="49893">MNLHVRLFWILTPLAHGLVMFDTEEVQYIETQVKGVIGHSVVLECGESLPSIYIWGFSRTGFIDIRAVLYNYGQGAKLQKMASIFGDVRVVSDSAALVISNLQLAAEGRFTCQSLYETDDGTKLVYTFVNVFVLIPVSKPFIELSNSSPVEGSVAFVLCTVENGTQPLEYTWTRQSTLSKKFVNVSEATGGLVNLTSVHRNHTGWYTCSVRSEVNEESSDPLWLEVIFGPDEPFINVTPYTLNSMGYSAIEWDTIFLTCSASSNPPSHYIWFYNNSQIYSGQRFVIKKISRSQAGAYMCLAQNSALNARTKTTIILTVYSDPPFNAFPAVIGAAVAGMLLAAVTTLLIFQYVVRNRDNNPWLHNLLFRLRPPSESREEINFPEDAEIAEIPLPAERNENIGTVPPQFTQESGNSSSLRLLIIIILAFDIALFTLGGCPKALHRIDSKVN</sequence>
<feature type="transmembrane region" description="Helical" evidence="5">
    <location>
        <begin position="326"/>
        <end position="349"/>
    </location>
</feature>
<dbReference type="InterPro" id="IPR052598">
    <property type="entry name" value="IgSF_CEA-related"/>
</dbReference>
<reference evidence="8" key="5">
    <citation type="submission" date="2025-09" db="UniProtKB">
        <authorList>
            <consortium name="Ensembl"/>
        </authorList>
    </citation>
    <scope>IDENTIFICATION</scope>
</reference>
<evidence type="ECO:0000259" key="7">
    <source>
        <dbReference type="PROSITE" id="PS50835"/>
    </source>
</evidence>
<reference evidence="8" key="4">
    <citation type="submission" date="2025-08" db="UniProtKB">
        <authorList>
            <consortium name="Ensembl"/>
        </authorList>
    </citation>
    <scope>IDENTIFICATION</scope>
</reference>
<dbReference type="Gene3D" id="2.60.40.10">
    <property type="entry name" value="Immunoglobulins"/>
    <property type="match status" value="3"/>
</dbReference>
<evidence type="ECO:0000256" key="5">
    <source>
        <dbReference type="SAM" id="Phobius"/>
    </source>
</evidence>
<evidence type="ECO:0000256" key="6">
    <source>
        <dbReference type="SAM" id="SignalP"/>
    </source>
</evidence>
<dbReference type="Ensembl" id="ENSCMIT00000008390.1">
    <property type="protein sequence ID" value="ENSCMIP00000008155.1"/>
    <property type="gene ID" value="ENSCMIG00000004396.1"/>
</dbReference>
<dbReference type="InterPro" id="IPR003598">
    <property type="entry name" value="Ig_sub2"/>
</dbReference>
<reference evidence="9" key="2">
    <citation type="journal article" date="2007" name="PLoS Biol.">
        <title>Survey sequencing and comparative analysis of the elephant shark (Callorhinchus milii) genome.</title>
        <authorList>
            <person name="Venkatesh B."/>
            <person name="Kirkness E.F."/>
            <person name="Loh Y.H."/>
            <person name="Halpern A.L."/>
            <person name="Lee A.P."/>
            <person name="Johnson J."/>
            <person name="Dandona N."/>
            <person name="Viswanathan L.D."/>
            <person name="Tay A."/>
            <person name="Venter J.C."/>
            <person name="Strausberg R.L."/>
            <person name="Brenner S."/>
        </authorList>
    </citation>
    <scope>NUCLEOTIDE SEQUENCE [LARGE SCALE GENOMIC DNA]</scope>
</reference>
<evidence type="ECO:0000313" key="8">
    <source>
        <dbReference type="Ensembl" id="ENSCMIP00000008155.1"/>
    </source>
</evidence>
<keyword evidence="2" id="KW-1015">Disulfide bond</keyword>
<dbReference type="InterPro" id="IPR003599">
    <property type="entry name" value="Ig_sub"/>
</dbReference>
<keyword evidence="3" id="KW-0325">Glycoprotein</keyword>
<dbReference type="InParanoid" id="A0A4W3GYL1"/>
<dbReference type="PANTHER" id="PTHR44337">
    <property type="entry name" value="CARCINOEMBRYONIC ANTIGEN-RELATED CELL ADHESION MOLECULE 8"/>
    <property type="match status" value="1"/>
</dbReference>
<dbReference type="OMA" id="GSAMWMH"/>
<protein>
    <recommendedName>
        <fullName evidence="7">Ig-like domain-containing protein</fullName>
    </recommendedName>
</protein>
<dbReference type="SUPFAM" id="SSF48726">
    <property type="entry name" value="Immunoglobulin"/>
    <property type="match status" value="3"/>
</dbReference>
<dbReference type="Pfam" id="PF13927">
    <property type="entry name" value="Ig_3"/>
    <property type="match status" value="1"/>
</dbReference>
<feature type="domain" description="Ig-like" evidence="7">
    <location>
        <begin position="136"/>
        <end position="219"/>
    </location>
</feature>
<dbReference type="AlphaFoldDB" id="A0A4W3GYL1"/>
<dbReference type="Proteomes" id="UP000314986">
    <property type="component" value="Unassembled WGS sequence"/>
</dbReference>
<dbReference type="SMART" id="SM00408">
    <property type="entry name" value="IGc2"/>
    <property type="match status" value="2"/>
</dbReference>
<keyword evidence="5" id="KW-0472">Membrane</keyword>
<proteinExistence type="predicted"/>
<dbReference type="PROSITE" id="PS50835">
    <property type="entry name" value="IG_LIKE"/>
    <property type="match status" value="2"/>
</dbReference>
<dbReference type="SMART" id="SM00409">
    <property type="entry name" value="IG"/>
    <property type="match status" value="3"/>
</dbReference>